<evidence type="ECO:0000313" key="2">
    <source>
        <dbReference type="Proteomes" id="UP000242474"/>
    </source>
</evidence>
<proteinExistence type="predicted"/>
<evidence type="ECO:0008006" key="3">
    <source>
        <dbReference type="Google" id="ProtNLM"/>
    </source>
</evidence>
<evidence type="ECO:0000313" key="1">
    <source>
        <dbReference type="EMBL" id="PIA15516.1"/>
    </source>
</evidence>
<dbReference type="AlphaFoldDB" id="A0A2G5B924"/>
<protein>
    <recommendedName>
        <fullName evidence="3">F-box domain-containing protein</fullName>
    </recommendedName>
</protein>
<keyword evidence="2" id="KW-1185">Reference proteome</keyword>
<sequence>MAVSLQQLPWNILALIVHNLQNSNQLRYARSDIICEKWSNQFAFFLYTCQSWRTLILENFCYNLQISIDCSPSSIRMEYSQWPSNVQTPICNNQYKHMVKIIMLELDFSSILNGRFRQLFDADEIQSDQLVFPMAHTLDIVFGHYELTHDDKNSTATDELNIFMRIIKQLAPRLKAVNIKHCMSYTIGNGVFYEAFKTFIDQLSNYPSLALSVDDGQKIKNITVEKNNIVKPLFSFAPRLTSMDFVWNIYYPQIAQLLHRSASSLQSLTLMLNRLDGLSYLVQDEYENPIVYPNLNELHLSCWYYLRPAAKIYTRSIPFPKLKQLYLHMDYPFSDDTIFRGNCNTLECLYMNLNTNTINMADKYQIFRKGQYNNLKTVCLKNINSCQLNPGTSSQKFSDFAISLPSSITTLIIEDVTMKNEFVCNLFSQPSLVNLQLLSIPDAFLTITDIIGMLRLLPCLNELRCVYKGLGDDGLEKMTGENLTNHFASQYPINRHFRVLQLGHWGNTDLEITAQCSLLLAIACPSFTFMSLSGHARTKVNSTYKRLINTKPYSKYADRLILLLDKSTESIF</sequence>
<dbReference type="EMBL" id="KZ303506">
    <property type="protein sequence ID" value="PIA15516.1"/>
    <property type="molecule type" value="Genomic_DNA"/>
</dbReference>
<reference evidence="1 2" key="1">
    <citation type="journal article" date="2015" name="Genome Biol. Evol.">
        <title>Phylogenomic analyses indicate that early fungi evolved digesting cell walls of algal ancestors of land plants.</title>
        <authorList>
            <person name="Chang Y."/>
            <person name="Wang S."/>
            <person name="Sekimoto S."/>
            <person name="Aerts A.L."/>
            <person name="Choi C."/>
            <person name="Clum A."/>
            <person name="LaButti K.M."/>
            <person name="Lindquist E.A."/>
            <person name="Yee Ngan C."/>
            <person name="Ohm R.A."/>
            <person name="Salamov A.A."/>
            <person name="Grigoriev I.V."/>
            <person name="Spatafora J.W."/>
            <person name="Berbee M.L."/>
        </authorList>
    </citation>
    <scope>NUCLEOTIDE SEQUENCE [LARGE SCALE GENOMIC DNA]</scope>
    <source>
        <strain evidence="1 2">NRRL 1564</strain>
    </source>
</reference>
<gene>
    <name evidence="1" type="ORF">COEREDRAFT_87708</name>
</gene>
<accession>A0A2G5B924</accession>
<dbReference type="SUPFAM" id="SSF52047">
    <property type="entry name" value="RNI-like"/>
    <property type="match status" value="1"/>
</dbReference>
<name>A0A2G5B924_COERN</name>
<dbReference type="Proteomes" id="UP000242474">
    <property type="component" value="Unassembled WGS sequence"/>
</dbReference>
<organism evidence="1 2">
    <name type="scientific">Coemansia reversa (strain ATCC 12441 / NRRL 1564)</name>
    <dbReference type="NCBI Taxonomy" id="763665"/>
    <lineage>
        <taxon>Eukaryota</taxon>
        <taxon>Fungi</taxon>
        <taxon>Fungi incertae sedis</taxon>
        <taxon>Zoopagomycota</taxon>
        <taxon>Kickxellomycotina</taxon>
        <taxon>Kickxellomycetes</taxon>
        <taxon>Kickxellales</taxon>
        <taxon>Kickxellaceae</taxon>
        <taxon>Coemansia</taxon>
    </lineage>
</organism>
<dbReference type="OrthoDB" id="5529877at2759"/>